<proteinExistence type="predicted"/>
<dbReference type="InterPro" id="IPR046528">
    <property type="entry name" value="DUF6593"/>
</dbReference>
<evidence type="ECO:0000259" key="2">
    <source>
        <dbReference type="Pfam" id="PF20236"/>
    </source>
</evidence>
<comment type="caution">
    <text evidence="3">The sequence shown here is derived from an EMBL/GenBank/DDBJ whole genome shotgun (WGS) entry which is preliminary data.</text>
</comment>
<organism evidence="3 4">
    <name type="scientific">Crepidotus variabilis</name>
    <dbReference type="NCBI Taxonomy" id="179855"/>
    <lineage>
        <taxon>Eukaryota</taxon>
        <taxon>Fungi</taxon>
        <taxon>Dikarya</taxon>
        <taxon>Basidiomycota</taxon>
        <taxon>Agaricomycotina</taxon>
        <taxon>Agaricomycetes</taxon>
        <taxon>Agaricomycetidae</taxon>
        <taxon>Agaricales</taxon>
        <taxon>Agaricineae</taxon>
        <taxon>Crepidotaceae</taxon>
        <taxon>Crepidotus</taxon>
    </lineage>
</organism>
<feature type="domain" description="DUF6593" evidence="2">
    <location>
        <begin position="82"/>
        <end position="230"/>
    </location>
</feature>
<dbReference type="EMBL" id="MU157828">
    <property type="protein sequence ID" value="KAF9533649.1"/>
    <property type="molecule type" value="Genomic_DNA"/>
</dbReference>
<accession>A0A9P6ES38</accession>
<dbReference type="Proteomes" id="UP000807306">
    <property type="component" value="Unassembled WGS sequence"/>
</dbReference>
<evidence type="ECO:0000256" key="1">
    <source>
        <dbReference type="SAM" id="MobiDB-lite"/>
    </source>
</evidence>
<gene>
    <name evidence="3" type="ORF">CPB83DRAFT_890120</name>
</gene>
<dbReference type="AlphaFoldDB" id="A0A9P6ES38"/>
<evidence type="ECO:0000313" key="4">
    <source>
        <dbReference type="Proteomes" id="UP000807306"/>
    </source>
</evidence>
<keyword evidence="4" id="KW-1185">Reference proteome</keyword>
<feature type="compositionally biased region" description="Polar residues" evidence="1">
    <location>
        <begin position="54"/>
        <end position="65"/>
    </location>
</feature>
<sequence>MEPGPSFIRWSPSQNLRVDRFRYSSTSTLLQSSREDNGQRHGPSEDIQRDDQESPSNRLSHRLSSGSTLFDIPPIQLVFDRNSVINATLLTREGPAYRVETNRNVTKTSLRDLHENKLVAVWKRRDIFPDIVQFEHRRKKLRLRKWLKKFSNEEIGGHELTIEDMRFLWKSHHQHRVALFADQDLHNPLAHCRMLQDSHTISLVIQACVSGATKVEIIMSFLVVEHRQRMKEKRLRLHAGGAFLPV</sequence>
<evidence type="ECO:0000313" key="3">
    <source>
        <dbReference type="EMBL" id="KAF9533649.1"/>
    </source>
</evidence>
<dbReference type="Pfam" id="PF20236">
    <property type="entry name" value="DUF6593"/>
    <property type="match status" value="1"/>
</dbReference>
<protein>
    <recommendedName>
        <fullName evidence="2">DUF6593 domain-containing protein</fullName>
    </recommendedName>
</protein>
<feature type="region of interest" description="Disordered" evidence="1">
    <location>
        <begin position="27"/>
        <end position="65"/>
    </location>
</feature>
<feature type="compositionally biased region" description="Basic and acidic residues" evidence="1">
    <location>
        <begin position="33"/>
        <end position="52"/>
    </location>
</feature>
<dbReference type="OrthoDB" id="3256331at2759"/>
<name>A0A9P6ES38_9AGAR</name>
<reference evidence="3" key="1">
    <citation type="submission" date="2020-11" db="EMBL/GenBank/DDBJ databases">
        <authorList>
            <consortium name="DOE Joint Genome Institute"/>
            <person name="Ahrendt S."/>
            <person name="Riley R."/>
            <person name="Andreopoulos W."/>
            <person name="Labutti K."/>
            <person name="Pangilinan J."/>
            <person name="Ruiz-Duenas F.J."/>
            <person name="Barrasa J.M."/>
            <person name="Sanchez-Garcia M."/>
            <person name="Camarero S."/>
            <person name="Miyauchi S."/>
            <person name="Serrano A."/>
            <person name="Linde D."/>
            <person name="Babiker R."/>
            <person name="Drula E."/>
            <person name="Ayuso-Fernandez I."/>
            <person name="Pacheco R."/>
            <person name="Padilla G."/>
            <person name="Ferreira P."/>
            <person name="Barriuso J."/>
            <person name="Kellner H."/>
            <person name="Castanera R."/>
            <person name="Alfaro M."/>
            <person name="Ramirez L."/>
            <person name="Pisabarro A.G."/>
            <person name="Kuo A."/>
            <person name="Tritt A."/>
            <person name="Lipzen A."/>
            <person name="He G."/>
            <person name="Yan M."/>
            <person name="Ng V."/>
            <person name="Cullen D."/>
            <person name="Martin F."/>
            <person name="Rosso M.-N."/>
            <person name="Henrissat B."/>
            <person name="Hibbett D."/>
            <person name="Martinez A.T."/>
            <person name="Grigoriev I.V."/>
        </authorList>
    </citation>
    <scope>NUCLEOTIDE SEQUENCE</scope>
    <source>
        <strain evidence="3">CBS 506.95</strain>
    </source>
</reference>